<gene>
    <name evidence="2" type="ORF">PPERSA_02505</name>
</gene>
<evidence type="ECO:0000313" key="3">
    <source>
        <dbReference type="Proteomes" id="UP000054937"/>
    </source>
</evidence>
<evidence type="ECO:0000256" key="1">
    <source>
        <dbReference type="SAM" id="MobiDB-lite"/>
    </source>
</evidence>
<sequence>MIDTQNKDPLKKYEYQNLNEDNLKKRIFCYAQNQTNEGYFKKKLEQNRNVIPKNINYPLYQREYYQQINREINYDFLKNFNTKKSQKNEDFSQNLKLNYLNQVKNAQGNDSDLLVQIDNKQQQQNKNKNEKINENQCNGSEENNSKINYISKSYPRNSDMITQKNTPFNQKDKYKIFNKIQQGDMLLNRMCSNKEYFCQQNKKNTQTDKIKHDQFLDQQDENFQELKQNSNSEILENQEVSQFSQNYNEQQQGIDEDQNQQQEQQTFLRYDSKINLDLQQNEAYQEQYDSQEEKQLIQQYIDEKMHYKKNEILNKIMKFFKEKERKLNFYMKEVEIIINDTLLPEKICWDLMEEIVNQIRIQQEQVIEILRNLEDFVKIVQKSEIFFEIAQMIIKAKKLLSQYRVLGMVEKLSEELIQLFQEDDSYKSA</sequence>
<dbReference type="InParanoid" id="A0A0V0QB47"/>
<dbReference type="Proteomes" id="UP000054937">
    <property type="component" value="Unassembled WGS sequence"/>
</dbReference>
<dbReference type="AlphaFoldDB" id="A0A0V0QB47"/>
<feature type="compositionally biased region" description="Low complexity" evidence="1">
    <location>
        <begin position="248"/>
        <end position="264"/>
    </location>
</feature>
<accession>A0A0V0QB47</accession>
<reference evidence="2 3" key="1">
    <citation type="journal article" date="2015" name="Sci. Rep.">
        <title>Genome of the facultative scuticociliatosis pathogen Pseudocohnilembus persalinus provides insight into its virulence through horizontal gene transfer.</title>
        <authorList>
            <person name="Xiong J."/>
            <person name="Wang G."/>
            <person name="Cheng J."/>
            <person name="Tian M."/>
            <person name="Pan X."/>
            <person name="Warren A."/>
            <person name="Jiang C."/>
            <person name="Yuan D."/>
            <person name="Miao W."/>
        </authorList>
    </citation>
    <scope>NUCLEOTIDE SEQUENCE [LARGE SCALE GENOMIC DNA]</scope>
    <source>
        <strain evidence="2">36N120E</strain>
    </source>
</reference>
<evidence type="ECO:0000313" key="2">
    <source>
        <dbReference type="EMBL" id="KRW99393.1"/>
    </source>
</evidence>
<protein>
    <submittedName>
        <fullName evidence="2">Uncharacterized protein</fullName>
    </submittedName>
</protein>
<dbReference type="EMBL" id="LDAU01000214">
    <property type="protein sequence ID" value="KRW99393.1"/>
    <property type="molecule type" value="Genomic_DNA"/>
</dbReference>
<feature type="region of interest" description="Disordered" evidence="1">
    <location>
        <begin position="121"/>
        <end position="145"/>
    </location>
</feature>
<feature type="region of interest" description="Disordered" evidence="1">
    <location>
        <begin position="245"/>
        <end position="264"/>
    </location>
</feature>
<comment type="caution">
    <text evidence="2">The sequence shown here is derived from an EMBL/GenBank/DDBJ whole genome shotgun (WGS) entry which is preliminary data.</text>
</comment>
<keyword evidence="3" id="KW-1185">Reference proteome</keyword>
<organism evidence="2 3">
    <name type="scientific">Pseudocohnilembus persalinus</name>
    <name type="common">Ciliate</name>
    <dbReference type="NCBI Taxonomy" id="266149"/>
    <lineage>
        <taxon>Eukaryota</taxon>
        <taxon>Sar</taxon>
        <taxon>Alveolata</taxon>
        <taxon>Ciliophora</taxon>
        <taxon>Intramacronucleata</taxon>
        <taxon>Oligohymenophorea</taxon>
        <taxon>Scuticociliatia</taxon>
        <taxon>Philasterida</taxon>
        <taxon>Pseudocohnilembidae</taxon>
        <taxon>Pseudocohnilembus</taxon>
    </lineage>
</organism>
<proteinExistence type="predicted"/>
<name>A0A0V0QB47_PSEPJ</name>